<dbReference type="Pfam" id="PF13715">
    <property type="entry name" value="CarbopepD_reg_2"/>
    <property type="match status" value="1"/>
</dbReference>
<protein>
    <submittedName>
        <fullName evidence="8">Outer membrane receptor protein</fullName>
    </submittedName>
</protein>
<dbReference type="GO" id="GO:0009279">
    <property type="term" value="C:cell outer membrane"/>
    <property type="evidence" value="ECO:0007669"/>
    <property type="project" value="UniProtKB-SubCell"/>
</dbReference>
<dbReference type="AlphaFoldDB" id="A0A6S6S4M8"/>
<dbReference type="InterPro" id="IPR008969">
    <property type="entry name" value="CarboxyPept-like_regulatory"/>
</dbReference>
<accession>A0A6S6S4M8</accession>
<proteinExistence type="inferred from homology"/>
<dbReference type="InterPro" id="IPR000531">
    <property type="entry name" value="Beta-barrel_TonB"/>
</dbReference>
<comment type="subcellular location">
    <subcellularLocation>
        <location evidence="1 4">Cell outer membrane</location>
    </subcellularLocation>
</comment>
<keyword evidence="4" id="KW-0798">TonB box</keyword>
<evidence type="ECO:0000256" key="3">
    <source>
        <dbReference type="ARBA" id="ARBA00023237"/>
    </source>
</evidence>
<evidence type="ECO:0000256" key="4">
    <source>
        <dbReference type="RuleBase" id="RU003357"/>
    </source>
</evidence>
<evidence type="ECO:0000256" key="2">
    <source>
        <dbReference type="ARBA" id="ARBA00023136"/>
    </source>
</evidence>
<evidence type="ECO:0000259" key="6">
    <source>
        <dbReference type="Pfam" id="PF00593"/>
    </source>
</evidence>
<evidence type="ECO:0000256" key="1">
    <source>
        <dbReference type="ARBA" id="ARBA00004442"/>
    </source>
</evidence>
<dbReference type="Gene3D" id="2.40.170.20">
    <property type="entry name" value="TonB-dependent receptor, beta-barrel domain"/>
    <property type="match status" value="1"/>
</dbReference>
<feature type="domain" description="TonB-dependent receptor plug" evidence="7">
    <location>
        <begin position="133"/>
        <end position="222"/>
    </location>
</feature>
<dbReference type="InterPro" id="IPR037066">
    <property type="entry name" value="Plug_dom_sf"/>
</dbReference>
<dbReference type="Pfam" id="PF07715">
    <property type="entry name" value="Plug"/>
    <property type="match status" value="1"/>
</dbReference>
<keyword evidence="5" id="KW-0732">Signal</keyword>
<dbReference type="InterPro" id="IPR036942">
    <property type="entry name" value="Beta-barrel_TonB_sf"/>
</dbReference>
<sequence>MKKTATTVFSFLLLLVPFFSFAQTGSISGTAIDGETKEPIMFGNVVIDGTGQGVSTDMEGKYKLEGLKAGTYTIKFSYLGLKDKLIENIEVKAGETTIVDAKMGEDPVVLELGATVSAERITNTETAVLTLKKESTAVLDGVSATEIAKSGDSDAAAAIKRISGVTVEGGKYVYVRGLGDRYSKTTLNGADIPGLDPNKNTVQMDLFPSNLLDNILVYKTFTPNLPGDFTGGYIDIVTKNFPSGFTVDASASMSYNTQATFNPNFLTQQKGTSDWLGFDDGTRALPAAVANSTAIPNLQNNNNANFNAEEAQKLVDMTGSFKNTWQQIRQSVPFNHNFSFGIGDRFKFKNQSELGIIGALSYTRNYSFYEDGTYGMYQLTGLYDDVNTLTSNLALSDTKGVDDVLWGGMVNIAYKIKATHTFNFMVMHNQSATTTTRYLEGTKDDDKDELFQTQSSRFLQRGLTTFQLGGKHTFLKLKNIEVHWKSSYARSTQKDPDLRYFTSRYDADYDIYRIKPSSDRTPSRFYRNMAQGNWSNKIDVTLPLIHWSNNVKEKIKLKAGFAHAAKDRSFQENRYSFENQQINYNGDLNAYFAPSNLIAMAQDGGYANDAQGVYIENALDSANIYDASQSLYAGYAMLELPLMSGLNLVTGARIEYTSVRLKTYSYKVLTAYPELDGKQNILNNLDVLPALSLNYEPTQKMKLRAAYSRTLARPSFRELAPFTSFDVEGGYAFVGNPNLERTITDNADLRWEFYPTNKELISVSAFYKNFTNPIERTFNPKALNPELTYRNVDNALLAGVELELRKNLGFISPALNNLQIGANVSYIYSQTTIDAQELAAIRAEYPDAPSTREMYGQSPYSLNALLSYNNDSLGFAANVVFNVSGPKISFISTGGTPNTYVQPRPSLNINLSKKIAKGFSIKFAVNNILMSPYRESIEFKGQTYDVSYYEPGMNVSLGIKYNFEKQ</sequence>
<dbReference type="SUPFAM" id="SSF49464">
    <property type="entry name" value="Carboxypeptidase regulatory domain-like"/>
    <property type="match status" value="1"/>
</dbReference>
<comment type="similarity">
    <text evidence="4">Belongs to the TonB-dependent receptor family.</text>
</comment>
<feature type="signal peptide" evidence="5">
    <location>
        <begin position="1"/>
        <end position="22"/>
    </location>
</feature>
<keyword evidence="2 4" id="KW-0472">Membrane</keyword>
<dbReference type="Pfam" id="PF00593">
    <property type="entry name" value="TonB_dep_Rec_b-barrel"/>
    <property type="match status" value="1"/>
</dbReference>
<dbReference type="PANTHER" id="PTHR40980">
    <property type="entry name" value="PLUG DOMAIN-CONTAINING PROTEIN"/>
    <property type="match status" value="1"/>
</dbReference>
<organism evidence="8">
    <name type="scientific">uncultured Aureispira sp</name>
    <dbReference type="NCBI Taxonomy" id="1331704"/>
    <lineage>
        <taxon>Bacteria</taxon>
        <taxon>Pseudomonadati</taxon>
        <taxon>Bacteroidota</taxon>
        <taxon>Saprospiria</taxon>
        <taxon>Saprospirales</taxon>
        <taxon>Saprospiraceae</taxon>
        <taxon>Aureispira</taxon>
        <taxon>environmental samples</taxon>
    </lineage>
</organism>
<keyword evidence="3" id="KW-0998">Cell outer membrane</keyword>
<dbReference type="EMBL" id="CACVAQ010000024">
    <property type="protein sequence ID" value="CAA6799224.1"/>
    <property type="molecule type" value="Genomic_DNA"/>
</dbReference>
<dbReference type="PANTHER" id="PTHR40980:SF5">
    <property type="entry name" value="TONB-DEPENDENT RECEPTOR"/>
    <property type="match status" value="1"/>
</dbReference>
<feature type="chain" id="PRO_5028148970" evidence="5">
    <location>
        <begin position="23"/>
        <end position="966"/>
    </location>
</feature>
<gene>
    <name evidence="8" type="ORF">HELGO_WM28970</name>
</gene>
<dbReference type="Gene3D" id="2.60.40.1120">
    <property type="entry name" value="Carboxypeptidase-like, regulatory domain"/>
    <property type="match status" value="1"/>
</dbReference>
<name>A0A6S6S4M8_9BACT</name>
<dbReference type="Gene3D" id="2.170.130.10">
    <property type="entry name" value="TonB-dependent receptor, plug domain"/>
    <property type="match status" value="1"/>
</dbReference>
<dbReference type="SUPFAM" id="SSF56935">
    <property type="entry name" value="Porins"/>
    <property type="match status" value="1"/>
</dbReference>
<reference evidence="8" key="1">
    <citation type="submission" date="2020-01" db="EMBL/GenBank/DDBJ databases">
        <authorList>
            <person name="Meier V. D."/>
            <person name="Meier V D."/>
        </authorList>
    </citation>
    <scope>NUCLEOTIDE SEQUENCE</scope>
    <source>
        <strain evidence="8">HLG_WM_MAG_10</strain>
    </source>
</reference>
<dbReference type="InterPro" id="IPR012910">
    <property type="entry name" value="Plug_dom"/>
</dbReference>
<keyword evidence="8" id="KW-0675">Receptor</keyword>
<evidence type="ECO:0000256" key="5">
    <source>
        <dbReference type="SAM" id="SignalP"/>
    </source>
</evidence>
<evidence type="ECO:0000259" key="7">
    <source>
        <dbReference type="Pfam" id="PF07715"/>
    </source>
</evidence>
<feature type="domain" description="TonB-dependent receptor-like beta-barrel" evidence="6">
    <location>
        <begin position="493"/>
        <end position="928"/>
    </location>
</feature>
<evidence type="ECO:0000313" key="8">
    <source>
        <dbReference type="EMBL" id="CAA6799224.1"/>
    </source>
</evidence>